<dbReference type="Gene3D" id="1.10.760.10">
    <property type="entry name" value="Cytochrome c-like domain"/>
    <property type="match status" value="1"/>
</dbReference>
<evidence type="ECO:0000256" key="4">
    <source>
        <dbReference type="PROSITE-ProRule" id="PRU00433"/>
    </source>
</evidence>
<dbReference type="OrthoDB" id="8689082at2"/>
<dbReference type="GO" id="GO:0009055">
    <property type="term" value="F:electron transfer activity"/>
    <property type="evidence" value="ECO:0007669"/>
    <property type="project" value="InterPro"/>
</dbReference>
<reference evidence="7 8" key="1">
    <citation type="journal article" date="2019" name="Int. J. Syst. Evol. Microbiol.">
        <title>Undibacterium piscinae sp. nov., isolated from Korean shiner intestine.</title>
        <authorList>
            <person name="Lee S.Y."/>
            <person name="Kang W."/>
            <person name="Kim P.S."/>
            <person name="Kim H.S."/>
            <person name="Sung H."/>
            <person name="Shin N.R."/>
            <person name="Whon T.W."/>
            <person name="Yun J.H."/>
            <person name="Lee J.Y."/>
            <person name="Lee J.Y."/>
            <person name="Jung M.J."/>
            <person name="Jeong Y.S."/>
            <person name="Tak E.J."/>
            <person name="Han J.E."/>
            <person name="Hyun D.W."/>
            <person name="Kang M.S."/>
            <person name="Lee K.E."/>
            <person name="Lee B.H."/>
            <person name="Bae J.W."/>
        </authorList>
    </citation>
    <scope>NUCLEOTIDE SEQUENCE [LARGE SCALE GENOMIC DNA]</scope>
    <source>
        <strain evidence="7 8">S11R28</strain>
    </source>
</reference>
<organism evidence="7 8">
    <name type="scientific">Undibacterium piscinae</name>
    <dbReference type="NCBI Taxonomy" id="2495591"/>
    <lineage>
        <taxon>Bacteria</taxon>
        <taxon>Pseudomonadati</taxon>
        <taxon>Pseudomonadota</taxon>
        <taxon>Betaproteobacteria</taxon>
        <taxon>Burkholderiales</taxon>
        <taxon>Oxalobacteraceae</taxon>
        <taxon>Undibacterium</taxon>
    </lineage>
</organism>
<evidence type="ECO:0000259" key="6">
    <source>
        <dbReference type="PROSITE" id="PS51007"/>
    </source>
</evidence>
<protein>
    <submittedName>
        <fullName evidence="7">Cytochrome c</fullName>
    </submittedName>
</protein>
<gene>
    <name evidence="7" type="ORF">EJG51_009760</name>
</gene>
<evidence type="ECO:0000256" key="3">
    <source>
        <dbReference type="ARBA" id="ARBA00023004"/>
    </source>
</evidence>
<keyword evidence="5" id="KW-0732">Signal</keyword>
<keyword evidence="2 4" id="KW-0479">Metal-binding</keyword>
<name>A0A6M4A942_9BURK</name>
<evidence type="ECO:0000256" key="1">
    <source>
        <dbReference type="ARBA" id="ARBA00022617"/>
    </source>
</evidence>
<feature type="signal peptide" evidence="5">
    <location>
        <begin position="1"/>
        <end position="30"/>
    </location>
</feature>
<evidence type="ECO:0000313" key="7">
    <source>
        <dbReference type="EMBL" id="QJQ07683.1"/>
    </source>
</evidence>
<dbReference type="PROSITE" id="PS51007">
    <property type="entry name" value="CYTC"/>
    <property type="match status" value="1"/>
</dbReference>
<dbReference type="SUPFAM" id="SSF46626">
    <property type="entry name" value="Cytochrome c"/>
    <property type="match status" value="1"/>
</dbReference>
<dbReference type="GO" id="GO:0046872">
    <property type="term" value="F:metal ion binding"/>
    <property type="evidence" value="ECO:0007669"/>
    <property type="project" value="UniProtKB-KW"/>
</dbReference>
<proteinExistence type="predicted"/>
<dbReference type="InterPro" id="IPR036909">
    <property type="entry name" value="Cyt_c-like_dom_sf"/>
</dbReference>
<dbReference type="InterPro" id="IPR009056">
    <property type="entry name" value="Cyt_c-like_dom"/>
</dbReference>
<keyword evidence="8" id="KW-1185">Reference proteome</keyword>
<dbReference type="GO" id="GO:0020037">
    <property type="term" value="F:heme binding"/>
    <property type="evidence" value="ECO:0007669"/>
    <property type="project" value="InterPro"/>
</dbReference>
<keyword evidence="3 4" id="KW-0408">Iron</keyword>
<dbReference type="Proteomes" id="UP000274350">
    <property type="component" value="Chromosome"/>
</dbReference>
<dbReference type="Pfam" id="PF13442">
    <property type="entry name" value="Cytochrome_CBB3"/>
    <property type="match status" value="1"/>
</dbReference>
<dbReference type="EMBL" id="CP051152">
    <property type="protein sequence ID" value="QJQ07683.1"/>
    <property type="molecule type" value="Genomic_DNA"/>
</dbReference>
<keyword evidence="1 4" id="KW-0349">Heme</keyword>
<dbReference type="AlphaFoldDB" id="A0A6M4A942"/>
<feature type="chain" id="PRO_5026736594" evidence="5">
    <location>
        <begin position="31"/>
        <end position="128"/>
    </location>
</feature>
<dbReference type="KEGG" id="upi:EJG51_009760"/>
<accession>A0A6M4A942</accession>
<feature type="domain" description="Cytochrome c" evidence="6">
    <location>
        <begin position="44"/>
        <end position="124"/>
    </location>
</feature>
<evidence type="ECO:0000256" key="2">
    <source>
        <dbReference type="ARBA" id="ARBA00022723"/>
    </source>
</evidence>
<evidence type="ECO:0000256" key="5">
    <source>
        <dbReference type="SAM" id="SignalP"/>
    </source>
</evidence>
<evidence type="ECO:0000313" key="8">
    <source>
        <dbReference type="Proteomes" id="UP000274350"/>
    </source>
</evidence>
<sequence>MWLTPASILKLPLIVCACALNLLPLNTALAASPAAAQAEVAAPSPARRGELITLVRQDCGSCHGLTLKGGLGPALLPDTLRGKPADSLQATIVYGRPGTAMPPWKRFLSEAEAAWIVEQLQKGFPDEK</sequence>